<proteinExistence type="predicted"/>
<feature type="signal peptide" evidence="1">
    <location>
        <begin position="1"/>
        <end position="22"/>
    </location>
</feature>
<evidence type="ECO:0000256" key="1">
    <source>
        <dbReference type="SAM" id="SignalP"/>
    </source>
</evidence>
<dbReference type="AlphaFoldDB" id="A0A1C7H747"/>
<dbReference type="RefSeq" id="WP_065540194.1">
    <property type="nucleotide sequence ID" value="NZ_CAPDLJ010000006.1"/>
</dbReference>
<dbReference type="KEGG" id="bcae:A4V03_20040"/>
<evidence type="ECO:0000313" key="3">
    <source>
        <dbReference type="EMBL" id="ANU59580.1"/>
    </source>
</evidence>
<dbReference type="GeneID" id="82189419"/>
<accession>A0A1C7H747</accession>
<dbReference type="PROSITE" id="PS00018">
    <property type="entry name" value="EF_HAND_1"/>
    <property type="match status" value="1"/>
</dbReference>
<dbReference type="PROSITE" id="PS51257">
    <property type="entry name" value="PROKAR_LIPOPROTEIN"/>
    <property type="match status" value="1"/>
</dbReference>
<keyword evidence="4" id="KW-1185">Reference proteome</keyword>
<feature type="chain" id="PRO_5008887111" description="DUF5689 domain-containing protein" evidence="1">
    <location>
        <begin position="23"/>
        <end position="339"/>
    </location>
</feature>
<dbReference type="InterPro" id="IPR043744">
    <property type="entry name" value="DUF5689"/>
</dbReference>
<dbReference type="InterPro" id="IPR018247">
    <property type="entry name" value="EF_Hand_1_Ca_BS"/>
</dbReference>
<evidence type="ECO:0000313" key="4">
    <source>
        <dbReference type="Proteomes" id="UP000092631"/>
    </source>
</evidence>
<sequence length="339" mass="37932">MNKIFKLFMLAVVVLGFSSCYNEFEEPAPAKVWTKEDFSNSKLISIKDFKQLFYNKYGNGAASLGKTLEITEDYVISGKVISSDKAGNVYKSVYIYDESSQSAIELKLMVSNYVYFHVGQTLFVKTKGLAIGSYRYMLSVGGMPTAEDISKGYANRNLENTLFVDQHVFKGELGSLPDDDILVINKDNYKTALNDDALGRLVRFEGLTYKEGTYDGDKYPQYLETTYPGGSTTAVYENKDYVKEGLTPTYAYSYDGNRYYGSSLFGFEDATSTSSGNYIVRVSGYSNFALQPLPKAGSEGNITAIYTKYSSKSGGYIKYQLLVNSMDDIDFPEHTKRLH</sequence>
<protein>
    <recommendedName>
        <fullName evidence="2">DUF5689 domain-containing protein</fullName>
    </recommendedName>
</protein>
<evidence type="ECO:0000259" key="2">
    <source>
        <dbReference type="Pfam" id="PF18942"/>
    </source>
</evidence>
<gene>
    <name evidence="3" type="ORF">A4V03_20040</name>
</gene>
<dbReference type="EMBL" id="CP015401">
    <property type="protein sequence ID" value="ANU59580.1"/>
    <property type="molecule type" value="Genomic_DNA"/>
</dbReference>
<reference evidence="4" key="1">
    <citation type="submission" date="2016-04" db="EMBL/GenBank/DDBJ databases">
        <title>Complete Genome Sequences of Twelve Strains of a Stable Defined Moderately Diverse Mouse Microbiota 2 (sDMDMm2).</title>
        <authorList>
            <person name="Uchimura Y."/>
            <person name="Wyss M."/>
            <person name="Brugiroux S."/>
            <person name="Limenitakis J.P."/>
            <person name="Stecher B."/>
            <person name="McCoy K.D."/>
            <person name="Macpherson A.J."/>
        </authorList>
    </citation>
    <scope>NUCLEOTIDE SEQUENCE [LARGE SCALE GENOMIC DNA]</scope>
    <source>
        <strain evidence="4">I48</strain>
    </source>
</reference>
<dbReference type="OrthoDB" id="1046448at2"/>
<organism evidence="3 4">
    <name type="scientific">Bacteroides caecimuris</name>
    <dbReference type="NCBI Taxonomy" id="1796613"/>
    <lineage>
        <taxon>Bacteria</taxon>
        <taxon>Pseudomonadati</taxon>
        <taxon>Bacteroidota</taxon>
        <taxon>Bacteroidia</taxon>
        <taxon>Bacteroidales</taxon>
        <taxon>Bacteroidaceae</taxon>
        <taxon>Bacteroides</taxon>
    </lineage>
</organism>
<dbReference type="Pfam" id="PF18942">
    <property type="entry name" value="DUF5689"/>
    <property type="match status" value="1"/>
</dbReference>
<dbReference type="Proteomes" id="UP000092631">
    <property type="component" value="Chromosome"/>
</dbReference>
<feature type="domain" description="DUF5689" evidence="2">
    <location>
        <begin position="42"/>
        <end position="329"/>
    </location>
</feature>
<keyword evidence="1" id="KW-0732">Signal</keyword>
<name>A0A1C7H747_9BACE</name>